<sequence>MIQHLMQEVGGNMVTFQQSTQPLFLEAPPMLNCLQGQQDPATTQGPLSYEVSQSLVSPASPLAIASLSSPSPQGIPILAALSLYEIGISSSTLANLSSTDSQVPTSGNTTNAFKLICFNQNCTLLSAKAQAIVDLHVFTMNKVAPAPCLEPIAIKPVIEQPFLALNEDLLSIKTAPQVQVLNVILVLCAKEGLCRLLSFSITDHAFVADFTVVKHLIYLVILDVEWCQDYNITPILKDNLLSITHPARIFLEVPMILFGKKAPHISMSVSTTIKHTTSFDVLLSCLSHLHTAFDSKLADGLPAHSQFDFEFKLTVDLVKVASPIYPLNLKEEQCLEEWIKDMEAKGQIFRKSSPLCSSLLFVQKSDGSLCP</sequence>
<organism evidence="1 2">
    <name type="scientific">Entomophthora muscae</name>
    <dbReference type="NCBI Taxonomy" id="34485"/>
    <lineage>
        <taxon>Eukaryota</taxon>
        <taxon>Fungi</taxon>
        <taxon>Fungi incertae sedis</taxon>
        <taxon>Zoopagomycota</taxon>
        <taxon>Entomophthoromycotina</taxon>
        <taxon>Entomophthoromycetes</taxon>
        <taxon>Entomophthorales</taxon>
        <taxon>Entomophthoraceae</taxon>
        <taxon>Entomophthora</taxon>
    </lineage>
</organism>
<comment type="caution">
    <text evidence="1">The sequence shown here is derived from an EMBL/GenBank/DDBJ whole genome shotgun (WGS) entry which is preliminary data.</text>
</comment>
<keyword evidence="2" id="KW-1185">Reference proteome</keyword>
<accession>A0ACC2T702</accession>
<gene>
    <name evidence="1" type="primary">RTL1_5</name>
    <name evidence="1" type="ORF">DSO57_1008173</name>
</gene>
<dbReference type="Proteomes" id="UP001165960">
    <property type="component" value="Unassembled WGS sequence"/>
</dbReference>
<proteinExistence type="predicted"/>
<name>A0ACC2T702_9FUNG</name>
<evidence type="ECO:0000313" key="1">
    <source>
        <dbReference type="EMBL" id="KAJ9070433.1"/>
    </source>
</evidence>
<protein>
    <submittedName>
        <fullName evidence="1">Retrotransposon-like protein 1</fullName>
    </submittedName>
</protein>
<reference evidence="1" key="1">
    <citation type="submission" date="2022-04" db="EMBL/GenBank/DDBJ databases">
        <title>Genome of the entomopathogenic fungus Entomophthora muscae.</title>
        <authorList>
            <person name="Elya C."/>
            <person name="Lovett B.R."/>
            <person name="Lee E."/>
            <person name="Macias A.M."/>
            <person name="Hajek A.E."/>
            <person name="De Bivort B.L."/>
            <person name="Kasson M.T."/>
            <person name="De Fine Licht H.H."/>
            <person name="Stajich J.E."/>
        </authorList>
    </citation>
    <scope>NUCLEOTIDE SEQUENCE</scope>
    <source>
        <strain evidence="1">Berkeley</strain>
    </source>
</reference>
<dbReference type="EMBL" id="QTSX02003575">
    <property type="protein sequence ID" value="KAJ9070433.1"/>
    <property type="molecule type" value="Genomic_DNA"/>
</dbReference>
<evidence type="ECO:0000313" key="2">
    <source>
        <dbReference type="Proteomes" id="UP001165960"/>
    </source>
</evidence>